<feature type="transmembrane region" description="Helical" evidence="7">
    <location>
        <begin position="443"/>
        <end position="467"/>
    </location>
</feature>
<dbReference type="PANTHER" id="PTHR36115">
    <property type="entry name" value="PROLINE-RICH ANTIGEN HOMOLOG-RELATED"/>
    <property type="match status" value="1"/>
</dbReference>
<name>A0ABZ1LCP7_9ACTN</name>
<evidence type="ECO:0000259" key="9">
    <source>
        <dbReference type="Pfam" id="PF10708"/>
    </source>
</evidence>
<feature type="domain" description="RDD" evidence="8">
    <location>
        <begin position="391"/>
        <end position="540"/>
    </location>
</feature>
<comment type="subcellular location">
    <subcellularLocation>
        <location evidence="1">Cell membrane</location>
        <topology evidence="1">Multi-pass membrane protein</topology>
    </subcellularLocation>
</comment>
<dbReference type="Pfam" id="PF06271">
    <property type="entry name" value="RDD"/>
    <property type="match status" value="1"/>
</dbReference>
<evidence type="ECO:0000313" key="10">
    <source>
        <dbReference type="EMBL" id="WTR72223.1"/>
    </source>
</evidence>
<feature type="compositionally biased region" description="Low complexity" evidence="6">
    <location>
        <begin position="148"/>
        <end position="191"/>
    </location>
</feature>
<evidence type="ECO:0000256" key="4">
    <source>
        <dbReference type="ARBA" id="ARBA00022989"/>
    </source>
</evidence>
<dbReference type="InterPro" id="IPR018929">
    <property type="entry name" value="DUF2510"/>
</dbReference>
<reference evidence="10 11" key="1">
    <citation type="submission" date="2022-10" db="EMBL/GenBank/DDBJ databases">
        <title>The complete genomes of actinobacterial strains from the NBC collection.</title>
        <authorList>
            <person name="Joergensen T.S."/>
            <person name="Alvarez Arevalo M."/>
            <person name="Sterndorff E.B."/>
            <person name="Faurdal D."/>
            <person name="Vuksanovic O."/>
            <person name="Mourched A.-S."/>
            <person name="Charusanti P."/>
            <person name="Shaw S."/>
            <person name="Blin K."/>
            <person name="Weber T."/>
        </authorList>
    </citation>
    <scope>NUCLEOTIDE SEQUENCE [LARGE SCALE GENOMIC DNA]</scope>
    <source>
        <strain evidence="10 11">NBC_00123</strain>
    </source>
</reference>
<protein>
    <submittedName>
        <fullName evidence="10">RDD family protein</fullName>
    </submittedName>
</protein>
<feature type="compositionally biased region" description="Basic and acidic residues" evidence="6">
    <location>
        <begin position="75"/>
        <end position="106"/>
    </location>
</feature>
<feature type="domain" description="DUF2510" evidence="9">
    <location>
        <begin position="14"/>
        <end position="44"/>
    </location>
</feature>
<evidence type="ECO:0000256" key="2">
    <source>
        <dbReference type="ARBA" id="ARBA00022475"/>
    </source>
</evidence>
<keyword evidence="2" id="KW-1003">Cell membrane</keyword>
<feature type="compositionally biased region" description="Low complexity" evidence="6">
    <location>
        <begin position="335"/>
        <end position="365"/>
    </location>
</feature>
<dbReference type="EMBL" id="CP108188">
    <property type="protein sequence ID" value="WTR72223.1"/>
    <property type="molecule type" value="Genomic_DNA"/>
</dbReference>
<dbReference type="Pfam" id="PF10708">
    <property type="entry name" value="DUF2510"/>
    <property type="match status" value="1"/>
</dbReference>
<keyword evidence="3 7" id="KW-0812">Transmembrane</keyword>
<feature type="compositionally biased region" description="Pro residues" evidence="6">
    <location>
        <begin position="287"/>
        <end position="308"/>
    </location>
</feature>
<feature type="compositionally biased region" description="Low complexity" evidence="6">
    <location>
        <begin position="309"/>
        <end position="327"/>
    </location>
</feature>
<dbReference type="RefSeq" id="WP_406335576.1">
    <property type="nucleotide sequence ID" value="NZ_CP108188.1"/>
</dbReference>
<keyword evidence="5 7" id="KW-0472">Membrane</keyword>
<feature type="transmembrane region" description="Helical" evidence="7">
    <location>
        <begin position="506"/>
        <end position="527"/>
    </location>
</feature>
<keyword evidence="4 7" id="KW-1133">Transmembrane helix</keyword>
<evidence type="ECO:0000256" key="3">
    <source>
        <dbReference type="ARBA" id="ARBA00022692"/>
    </source>
</evidence>
<evidence type="ECO:0000313" key="11">
    <source>
        <dbReference type="Proteomes" id="UP001622594"/>
    </source>
</evidence>
<gene>
    <name evidence="10" type="ORF">OG814_24545</name>
</gene>
<proteinExistence type="predicted"/>
<dbReference type="InterPro" id="IPR010432">
    <property type="entry name" value="RDD"/>
</dbReference>
<feature type="region of interest" description="Disordered" evidence="6">
    <location>
        <begin position="30"/>
        <end position="373"/>
    </location>
</feature>
<evidence type="ECO:0000256" key="5">
    <source>
        <dbReference type="ARBA" id="ARBA00023136"/>
    </source>
</evidence>
<sequence>MATPPGGGEEVPQAGYYPDPSIPGYIRYWNGGAWVPGTSRPAPGDGEVPPHPPASAIPAGPILASGPAPAPLSVRAERPEPARAEPARPEPVRHEPVRHEPVRHEPVQAGSVQQPEHRQQPQQPEHRQQPQQPEHRQQPQQPEHRQQPQRSQPASQPGPVGPAASVPPQVPASAQLPAQAHAQAPVPVPAVEETGPVFFDEEPVAAEPASAWQADTSRQTGFGGDRDQKVSWGAPRTPDPRTPADWPVAGASEPAEARSASPAPTADPRTAGTAGRLGGMPVTRIPTPAPAPQQPQPDPRPRPTPQPTPEAAAPAAAPAPAPVRRTPAPAPAPAAPSWAQQQPQAQQPQAQAQPQAPQSPDQQQPPVVPWKPPVDDVFVQAARAQASARPAGLGRRLFARIIDTVVLGALVGAASFPFVTAALDHIDGKIEAAKQSGVTVQVWLLDATTAVQFGIALAALLVIGVLYEALPTAKWGRTLGKKLCGIEVRDIEAHQPPRFGASLRRWLVYSVLGLLVLGVLNVLWCLFDRPWRQCWHDKAARTFVAR</sequence>
<dbReference type="PANTHER" id="PTHR36115:SF4">
    <property type="entry name" value="MEMBRANE PROTEIN"/>
    <property type="match status" value="1"/>
</dbReference>
<feature type="compositionally biased region" description="Low complexity" evidence="6">
    <location>
        <begin position="249"/>
        <end position="266"/>
    </location>
</feature>
<feature type="compositionally biased region" description="Basic and acidic residues" evidence="6">
    <location>
        <begin position="115"/>
        <end position="146"/>
    </location>
</feature>
<dbReference type="InterPro" id="IPR051791">
    <property type="entry name" value="Pra-immunoreactive"/>
</dbReference>
<dbReference type="Proteomes" id="UP001622594">
    <property type="component" value="Chromosome"/>
</dbReference>
<accession>A0ABZ1LCP7</accession>
<feature type="transmembrane region" description="Helical" evidence="7">
    <location>
        <begin position="405"/>
        <end position="423"/>
    </location>
</feature>
<evidence type="ECO:0000256" key="7">
    <source>
        <dbReference type="SAM" id="Phobius"/>
    </source>
</evidence>
<organism evidence="10 11">
    <name type="scientific">Streptomyces zaomyceticus</name>
    <dbReference type="NCBI Taxonomy" id="68286"/>
    <lineage>
        <taxon>Bacteria</taxon>
        <taxon>Bacillati</taxon>
        <taxon>Actinomycetota</taxon>
        <taxon>Actinomycetes</taxon>
        <taxon>Kitasatosporales</taxon>
        <taxon>Streptomycetaceae</taxon>
        <taxon>Streptomyces</taxon>
    </lineage>
</organism>
<evidence type="ECO:0000256" key="1">
    <source>
        <dbReference type="ARBA" id="ARBA00004651"/>
    </source>
</evidence>
<keyword evidence="11" id="KW-1185">Reference proteome</keyword>
<evidence type="ECO:0000256" key="6">
    <source>
        <dbReference type="SAM" id="MobiDB-lite"/>
    </source>
</evidence>
<evidence type="ECO:0000259" key="8">
    <source>
        <dbReference type="Pfam" id="PF06271"/>
    </source>
</evidence>